<dbReference type="Proteomes" id="UP000024635">
    <property type="component" value="Unassembled WGS sequence"/>
</dbReference>
<dbReference type="CDD" id="cd01650">
    <property type="entry name" value="RT_nLTR_like"/>
    <property type="match status" value="1"/>
</dbReference>
<dbReference type="AlphaFoldDB" id="A0A016T5K8"/>
<gene>
    <name evidence="3" type="primary">Acey_s0135.g1887</name>
    <name evidence="3" type="ORF">Y032_0135g1887</name>
</gene>
<dbReference type="PANTHER" id="PTHR19446">
    <property type="entry name" value="REVERSE TRANSCRIPTASES"/>
    <property type="match status" value="1"/>
</dbReference>
<sequence length="400" mass="44712">MQLLHSERQLTTLKEATTALSRNAFDSDHETLAHGNPTSLISPILIPRPNPPNSMSPPSATSEPDPESQTVRIVKNFYSSLYLSSSEPPTAPSGEIHLQVHINEDHAALMTFKPRSAPGSDRITLPSLRILSEILASPIAQFFNDIVRRKAIPPGFAFADTILLYKNGDPADVTNCRPISLLSTLYMVLTKIFTRRLRNTIGERSILPPEQAGFRRNFSTIDHIHALNIIAEECNEFNIQLCAASVDFMKAFDSVELPMLWQALESFGVDTNMIKAVQLLYANCSVAIKVGNQLVNFELQRGVRQGDSMLPILFTIVLQYALNSIDWQGEGLRLGNKILSYLAYVDDIVLLAQNGEDLQVITEKLHQATARVGLQINFMKTNWMRLSNEVHIEKQLYSSR</sequence>
<dbReference type="Pfam" id="PF00078">
    <property type="entry name" value="RVT_1"/>
    <property type="match status" value="1"/>
</dbReference>
<dbReference type="OrthoDB" id="410104at2759"/>
<accession>A0A016T5K8</accession>
<feature type="region of interest" description="Disordered" evidence="1">
    <location>
        <begin position="27"/>
        <end position="69"/>
    </location>
</feature>
<dbReference type="EMBL" id="JARK01001471">
    <property type="protein sequence ID" value="EYB97916.1"/>
    <property type="molecule type" value="Genomic_DNA"/>
</dbReference>
<feature type="compositionally biased region" description="Pro residues" evidence="1">
    <location>
        <begin position="46"/>
        <end position="55"/>
    </location>
</feature>
<feature type="domain" description="Reverse transcriptase" evidence="2">
    <location>
        <begin position="145"/>
        <end position="400"/>
    </location>
</feature>
<name>A0A016T5K8_9BILA</name>
<dbReference type="InterPro" id="IPR000477">
    <property type="entry name" value="RT_dom"/>
</dbReference>
<proteinExistence type="predicted"/>
<dbReference type="InterPro" id="IPR043502">
    <property type="entry name" value="DNA/RNA_pol_sf"/>
</dbReference>
<protein>
    <recommendedName>
        <fullName evidence="2">Reverse transcriptase domain-containing protein</fullName>
    </recommendedName>
</protein>
<evidence type="ECO:0000256" key="1">
    <source>
        <dbReference type="SAM" id="MobiDB-lite"/>
    </source>
</evidence>
<keyword evidence="4" id="KW-1185">Reference proteome</keyword>
<comment type="caution">
    <text evidence="3">The sequence shown here is derived from an EMBL/GenBank/DDBJ whole genome shotgun (WGS) entry which is preliminary data.</text>
</comment>
<dbReference type="InterPro" id="IPR043128">
    <property type="entry name" value="Rev_trsase/Diguanyl_cyclase"/>
</dbReference>
<organism evidence="3 4">
    <name type="scientific">Ancylostoma ceylanicum</name>
    <dbReference type="NCBI Taxonomy" id="53326"/>
    <lineage>
        <taxon>Eukaryota</taxon>
        <taxon>Metazoa</taxon>
        <taxon>Ecdysozoa</taxon>
        <taxon>Nematoda</taxon>
        <taxon>Chromadorea</taxon>
        <taxon>Rhabditida</taxon>
        <taxon>Rhabditina</taxon>
        <taxon>Rhabditomorpha</taxon>
        <taxon>Strongyloidea</taxon>
        <taxon>Ancylostomatidae</taxon>
        <taxon>Ancylostomatinae</taxon>
        <taxon>Ancylostoma</taxon>
    </lineage>
</organism>
<evidence type="ECO:0000259" key="2">
    <source>
        <dbReference type="PROSITE" id="PS50878"/>
    </source>
</evidence>
<evidence type="ECO:0000313" key="4">
    <source>
        <dbReference type="Proteomes" id="UP000024635"/>
    </source>
</evidence>
<dbReference type="PROSITE" id="PS50878">
    <property type="entry name" value="RT_POL"/>
    <property type="match status" value="1"/>
</dbReference>
<dbReference type="SUPFAM" id="SSF56672">
    <property type="entry name" value="DNA/RNA polymerases"/>
    <property type="match status" value="1"/>
</dbReference>
<reference evidence="4" key="1">
    <citation type="journal article" date="2015" name="Nat. Genet.">
        <title>The genome and transcriptome of the zoonotic hookworm Ancylostoma ceylanicum identify infection-specific gene families.</title>
        <authorList>
            <person name="Schwarz E.M."/>
            <person name="Hu Y."/>
            <person name="Antoshechkin I."/>
            <person name="Miller M.M."/>
            <person name="Sternberg P.W."/>
            <person name="Aroian R.V."/>
        </authorList>
    </citation>
    <scope>NUCLEOTIDE SEQUENCE</scope>
    <source>
        <strain evidence="4">HY135</strain>
    </source>
</reference>
<dbReference type="Gene3D" id="3.30.70.270">
    <property type="match status" value="1"/>
</dbReference>
<evidence type="ECO:0000313" key="3">
    <source>
        <dbReference type="EMBL" id="EYB97916.1"/>
    </source>
</evidence>